<dbReference type="CDD" id="cd13127">
    <property type="entry name" value="MATE_tuaB_like"/>
    <property type="match status" value="1"/>
</dbReference>
<accession>A0ABD5RTV7</accession>
<dbReference type="AlphaFoldDB" id="A0ABD5RTV7"/>
<feature type="transmembrane region" description="Helical" evidence="7">
    <location>
        <begin position="335"/>
        <end position="354"/>
    </location>
</feature>
<feature type="transmembrane region" description="Helical" evidence="7">
    <location>
        <begin position="305"/>
        <end position="323"/>
    </location>
</feature>
<comment type="similarity">
    <text evidence="2">Belongs to the polysaccharide synthase family.</text>
</comment>
<organism evidence="8 9">
    <name type="scientific">Halomarina salina</name>
    <dbReference type="NCBI Taxonomy" id="1872699"/>
    <lineage>
        <taxon>Archaea</taxon>
        <taxon>Methanobacteriati</taxon>
        <taxon>Methanobacteriota</taxon>
        <taxon>Stenosarchaea group</taxon>
        <taxon>Halobacteria</taxon>
        <taxon>Halobacteriales</taxon>
        <taxon>Natronomonadaceae</taxon>
        <taxon>Halomarina</taxon>
    </lineage>
</organism>
<evidence type="ECO:0000256" key="6">
    <source>
        <dbReference type="ARBA" id="ARBA00023136"/>
    </source>
</evidence>
<feature type="transmembrane region" description="Helical" evidence="7">
    <location>
        <begin position="397"/>
        <end position="418"/>
    </location>
</feature>
<evidence type="ECO:0000256" key="2">
    <source>
        <dbReference type="ARBA" id="ARBA00007430"/>
    </source>
</evidence>
<dbReference type="Proteomes" id="UP001596099">
    <property type="component" value="Unassembled WGS sequence"/>
</dbReference>
<dbReference type="PANTHER" id="PTHR30250:SF10">
    <property type="entry name" value="LIPOPOLYSACCHARIDE BIOSYNTHESIS PROTEIN WZXC"/>
    <property type="match status" value="1"/>
</dbReference>
<evidence type="ECO:0000256" key="7">
    <source>
        <dbReference type="SAM" id="Phobius"/>
    </source>
</evidence>
<dbReference type="GO" id="GO:0005886">
    <property type="term" value="C:plasma membrane"/>
    <property type="evidence" value="ECO:0007669"/>
    <property type="project" value="UniProtKB-SubCell"/>
</dbReference>
<evidence type="ECO:0000256" key="5">
    <source>
        <dbReference type="ARBA" id="ARBA00022989"/>
    </source>
</evidence>
<dbReference type="RefSeq" id="WP_247421609.1">
    <property type="nucleotide sequence ID" value="NZ_JALLGW010000006.1"/>
</dbReference>
<feature type="transmembrane region" description="Helical" evidence="7">
    <location>
        <begin position="188"/>
        <end position="208"/>
    </location>
</feature>
<evidence type="ECO:0000256" key="3">
    <source>
        <dbReference type="ARBA" id="ARBA00022475"/>
    </source>
</evidence>
<evidence type="ECO:0000256" key="1">
    <source>
        <dbReference type="ARBA" id="ARBA00004651"/>
    </source>
</evidence>
<dbReference type="EMBL" id="JBHSQH010000008">
    <property type="protein sequence ID" value="MFC5973907.1"/>
    <property type="molecule type" value="Genomic_DNA"/>
</dbReference>
<keyword evidence="5 7" id="KW-1133">Transmembrane helix</keyword>
<feature type="transmembrane region" description="Helical" evidence="7">
    <location>
        <begin position="463"/>
        <end position="484"/>
    </location>
</feature>
<feature type="transmembrane region" description="Helical" evidence="7">
    <location>
        <begin position="430"/>
        <end position="451"/>
    </location>
</feature>
<keyword evidence="4 7" id="KW-0812">Transmembrane</keyword>
<keyword evidence="3" id="KW-1003">Cell membrane</keyword>
<feature type="transmembrane region" description="Helical" evidence="7">
    <location>
        <begin position="55"/>
        <end position="71"/>
    </location>
</feature>
<evidence type="ECO:0000313" key="9">
    <source>
        <dbReference type="Proteomes" id="UP001596099"/>
    </source>
</evidence>
<protein>
    <submittedName>
        <fullName evidence="8">Lipopolysaccharide biosynthesis protein</fullName>
    </submittedName>
</protein>
<feature type="transmembrane region" description="Helical" evidence="7">
    <location>
        <begin position="374"/>
        <end position="391"/>
    </location>
</feature>
<keyword evidence="9" id="KW-1185">Reference proteome</keyword>
<comment type="caution">
    <text evidence="8">The sequence shown here is derived from an EMBL/GenBank/DDBJ whole genome shotgun (WGS) entry which is preliminary data.</text>
</comment>
<feature type="transmembrane region" description="Helical" evidence="7">
    <location>
        <begin position="91"/>
        <end position="112"/>
    </location>
</feature>
<reference evidence="8 9" key="1">
    <citation type="journal article" date="2019" name="Int. J. Syst. Evol. Microbiol.">
        <title>The Global Catalogue of Microorganisms (GCM) 10K type strain sequencing project: providing services to taxonomists for standard genome sequencing and annotation.</title>
        <authorList>
            <consortium name="The Broad Institute Genomics Platform"/>
            <consortium name="The Broad Institute Genome Sequencing Center for Infectious Disease"/>
            <person name="Wu L."/>
            <person name="Ma J."/>
        </authorList>
    </citation>
    <scope>NUCLEOTIDE SEQUENCE [LARGE SCALE GENOMIC DNA]</scope>
    <source>
        <strain evidence="8 9">CGMCC 1.12543</strain>
    </source>
</reference>
<comment type="subcellular location">
    <subcellularLocation>
        <location evidence="1">Cell membrane</location>
        <topology evidence="1">Multi-pass membrane protein</topology>
    </subcellularLocation>
</comment>
<feature type="transmembrane region" description="Helical" evidence="7">
    <location>
        <begin position="21"/>
        <end position="49"/>
    </location>
</feature>
<sequence length="503" mass="54457">MGLRSLLRRLVSTDGSLASRTVIGGIWVAMTNGGARVLQLVMLVVLARLLSPEEFGLMGIALLVIAALTRFSQLGLDQALIQRPEENVDDYFGTVWILSILRALVIGGAAFLSAPYVADFFGEPRAVIVPLLSLIALGPIARGLENPAAVYFEKDLEFHKQFLLVVSRAGTRVTVSIGYALYDPSVYALAYGYVAGYTAQTVFSYILADRWFRPSFDLEKARELIDYGKWLMGSGILSYLYGEGDDVFVGRVLSTQALGYYQLAYRLSNAPATEVAQTISKVVMPAYSKIQDDIPAVREGFRRTLRLSTLVAFPLGIGIIAVADPFVATFLGSQWGPMVLPMQVLTLYGLLRALRTPAAPLFKALGRPDLMTKLQVVSLVVMAVTIYPLTVTFDLGLVGASLAVVLSGAAYLPPAAIVTRRLIDERLRTLVVVPMYPAVASLVMGAVAYGAGQAVSQAVGIPAVTFVVTTLVGMVVYPAVLFALEWQFDFGLNELIRQVRQGI</sequence>
<dbReference type="InterPro" id="IPR050833">
    <property type="entry name" value="Poly_Biosynth_Transport"/>
</dbReference>
<evidence type="ECO:0000256" key="4">
    <source>
        <dbReference type="ARBA" id="ARBA00022692"/>
    </source>
</evidence>
<dbReference type="PANTHER" id="PTHR30250">
    <property type="entry name" value="PST FAMILY PREDICTED COLANIC ACID TRANSPORTER"/>
    <property type="match status" value="1"/>
</dbReference>
<keyword evidence="6 7" id="KW-0472">Membrane</keyword>
<evidence type="ECO:0000313" key="8">
    <source>
        <dbReference type="EMBL" id="MFC5973907.1"/>
    </source>
</evidence>
<dbReference type="Pfam" id="PF13440">
    <property type="entry name" value="Polysacc_synt_3"/>
    <property type="match status" value="1"/>
</dbReference>
<name>A0ABD5RTV7_9EURY</name>
<proteinExistence type="inferred from homology"/>
<gene>
    <name evidence="8" type="ORF">ACFPYI_21495</name>
</gene>